<gene>
    <name evidence="4" type="ORF">SAMN02745123_01197</name>
</gene>
<keyword evidence="2" id="KW-0472">Membrane</keyword>
<keyword evidence="2" id="KW-0812">Transmembrane</keyword>
<dbReference type="EMBL" id="FRAR01000009">
    <property type="protein sequence ID" value="SHK23596.1"/>
    <property type="molecule type" value="Genomic_DNA"/>
</dbReference>
<dbReference type="Pfam" id="PF12729">
    <property type="entry name" value="4HB_MCP_1"/>
    <property type="match status" value="1"/>
</dbReference>
<feature type="coiled-coil region" evidence="1">
    <location>
        <begin position="60"/>
        <end position="106"/>
    </location>
</feature>
<proteinExistence type="predicted"/>
<feature type="transmembrane region" description="Helical" evidence="2">
    <location>
        <begin position="183"/>
        <end position="204"/>
    </location>
</feature>
<name>A0A1M6QTR6_9FIRM</name>
<organism evidence="4 5">
    <name type="scientific">Desulforamulus aeronauticus DSM 10349</name>
    <dbReference type="NCBI Taxonomy" id="1121421"/>
    <lineage>
        <taxon>Bacteria</taxon>
        <taxon>Bacillati</taxon>
        <taxon>Bacillota</taxon>
        <taxon>Clostridia</taxon>
        <taxon>Eubacteriales</taxon>
        <taxon>Peptococcaceae</taxon>
        <taxon>Desulforamulus</taxon>
    </lineage>
</organism>
<dbReference type="Proteomes" id="UP000183997">
    <property type="component" value="Unassembled WGS sequence"/>
</dbReference>
<evidence type="ECO:0000259" key="3">
    <source>
        <dbReference type="Pfam" id="PF12729"/>
    </source>
</evidence>
<dbReference type="OrthoDB" id="358716at2"/>
<keyword evidence="1" id="KW-0175">Coiled coil</keyword>
<dbReference type="AlphaFoldDB" id="A0A1M6QTR6"/>
<dbReference type="InterPro" id="IPR024478">
    <property type="entry name" value="HlyB_4HB_MCP"/>
</dbReference>
<keyword evidence="5" id="KW-1185">Reference proteome</keyword>
<accession>A0A1M6QTR6</accession>
<keyword evidence="2" id="KW-1133">Transmembrane helix</keyword>
<evidence type="ECO:0000256" key="1">
    <source>
        <dbReference type="SAM" id="Coils"/>
    </source>
</evidence>
<protein>
    <submittedName>
        <fullName evidence="4">Four helix bundle sensory module for signal transduction</fullName>
    </submittedName>
</protein>
<feature type="domain" description="Chemotaxis methyl-accepting receptor HlyB-like 4HB MCP" evidence="3">
    <location>
        <begin position="3"/>
        <end position="175"/>
    </location>
</feature>
<reference evidence="5" key="1">
    <citation type="submission" date="2016-11" db="EMBL/GenBank/DDBJ databases">
        <authorList>
            <person name="Varghese N."/>
            <person name="Submissions S."/>
        </authorList>
    </citation>
    <scope>NUCLEOTIDE SEQUENCE [LARGE SCALE GENOMIC DNA]</scope>
    <source>
        <strain evidence="5">DSM 10349</strain>
    </source>
</reference>
<dbReference type="RefSeq" id="WP_072911805.1">
    <property type="nucleotide sequence ID" value="NZ_FRAR01000009.1"/>
</dbReference>
<evidence type="ECO:0000313" key="5">
    <source>
        <dbReference type="Proteomes" id="UP000183997"/>
    </source>
</evidence>
<dbReference type="STRING" id="1121421.SAMN02745123_01197"/>
<evidence type="ECO:0000313" key="4">
    <source>
        <dbReference type="EMBL" id="SHK23596.1"/>
    </source>
</evidence>
<evidence type="ECO:0000256" key="2">
    <source>
        <dbReference type="SAM" id="Phobius"/>
    </source>
</evidence>
<sequence>MSRRVFGTFLVIIIVMLATSSVTISKLFTMNSNAREIAQTWVPSIQLMGWMNGAVSDVPRLVLQITLETETEEMTELEKEELKPLLKQIQEKLVIYEKQYISNKEEAILYEHFKEKWVLYLNHLPSIVAAGKENKFDVANRMIKETYPIWQDANNTINQIIDMKNKEAQRASQSSFTLFESSILLILFLNLIAFILIATIVLWMSSKEFKELIYLLTRSQEK</sequence>